<dbReference type="PANTHER" id="PTHR43358">
    <property type="entry name" value="ALPHA/BETA-HYDROLASE"/>
    <property type="match status" value="1"/>
</dbReference>
<evidence type="ECO:0000313" key="2">
    <source>
        <dbReference type="EMBL" id="CAH0368490.1"/>
    </source>
</evidence>
<evidence type="ECO:0000259" key="1">
    <source>
        <dbReference type="Pfam" id="PF12146"/>
    </source>
</evidence>
<dbReference type="InterPro" id="IPR011011">
    <property type="entry name" value="Znf_FYVE_PHD"/>
</dbReference>
<sequence length="832" mass="87961">MPGLPLTGEYERPEAPRILYASAGADRSGAEATEATAPGADAAMAYAARRAAAKPGAGWALGPPSRVDRAARSRWRVARLRDDGVVVAVVADERFPPRALEAFARRVGALVAPLVAGGGAATVRALVERELGRVNAERRGLAAPTDAAAACGACGAARSARTRLVACAACGDAVCARCAPAEDGVRACGDCAWQAEAGRRLLRLRPPAAAGAARAFALRALFDECARDGVLDGAAFRDFCRAAARHPLVADARALEREAACEDAFELDAAALDAAFEARGGPLDVEGAAAALAAACAPAWPRPPDDDEDSKGESAADALARYASMASQALGGLFSPKAKTATKTGWASIGGRRKWLALDRSELRAAADPNEASRLLARLDRVRQARRDASLEITLRVSDDQRRGADGVVLKFDTPSKCVAWWTALSRARLEALGERGWQSALYESVATEKPFLGFGGDNSSTTARATDDSLPEKALSMAGPDAKAAYQALLKVIIRPPRATYDEKRLGLSDFSVLREWRVHREDFVVRNDRGLEVRASLWAPSKKSDTPPPCVVYAHGNACNRLGALSLLRPLCVGGVALCALDCAGSGNSGGEFVSLGFHERDDVFAVVDYLRRRALVSRVALWGRSAGASASILYAATRDPDVAGVVADSPFASLERLCRELVAKTAATSGHAALAVGAATEAALAVVGASVRHRAGFDLAKVAPVDHVGALRHCGTPLLLIHGARDDFIHPDHSRDLLAAHGGDAELVLVDRDHQAPRPASCIARACLFCYDRLFDQVDARRQAYARRLDQLAADGLLEDEAESSGMTRDRQRNVIRTARLVRGQRAEA</sequence>
<comment type="caution">
    <text evidence="2">The sequence shown here is derived from an EMBL/GenBank/DDBJ whole genome shotgun (WGS) entry which is preliminary data.</text>
</comment>
<dbReference type="GO" id="GO:0016787">
    <property type="term" value="F:hydrolase activity"/>
    <property type="evidence" value="ECO:0007669"/>
    <property type="project" value="InterPro"/>
</dbReference>
<dbReference type="InterPro" id="IPR022742">
    <property type="entry name" value="Hydrolase_4"/>
</dbReference>
<gene>
    <name evidence="2" type="ORF">PECAL_2P15570</name>
</gene>
<dbReference type="Proteomes" id="UP000789595">
    <property type="component" value="Unassembled WGS sequence"/>
</dbReference>
<dbReference type="Gene3D" id="3.40.50.1820">
    <property type="entry name" value="alpha/beta hydrolase"/>
    <property type="match status" value="1"/>
</dbReference>
<dbReference type="OrthoDB" id="10249433at2759"/>
<dbReference type="AlphaFoldDB" id="A0A8J2WHD1"/>
<keyword evidence="3" id="KW-1185">Reference proteome</keyword>
<name>A0A8J2WHD1_9STRA</name>
<dbReference type="PANTHER" id="PTHR43358:SF4">
    <property type="entry name" value="ALPHA_BETA HYDROLASE FOLD-1 DOMAIN-CONTAINING PROTEIN"/>
    <property type="match status" value="1"/>
</dbReference>
<organism evidence="2 3">
    <name type="scientific">Pelagomonas calceolata</name>
    <dbReference type="NCBI Taxonomy" id="35677"/>
    <lineage>
        <taxon>Eukaryota</taxon>
        <taxon>Sar</taxon>
        <taxon>Stramenopiles</taxon>
        <taxon>Ochrophyta</taxon>
        <taxon>Pelagophyceae</taxon>
        <taxon>Pelagomonadales</taxon>
        <taxon>Pelagomonadaceae</taxon>
        <taxon>Pelagomonas</taxon>
    </lineage>
</organism>
<dbReference type="InterPro" id="IPR029058">
    <property type="entry name" value="AB_hydrolase_fold"/>
</dbReference>
<feature type="domain" description="Serine aminopeptidase S33" evidence="1">
    <location>
        <begin position="552"/>
        <end position="752"/>
    </location>
</feature>
<dbReference type="EMBL" id="CAKKNE010000002">
    <property type="protein sequence ID" value="CAH0368490.1"/>
    <property type="molecule type" value="Genomic_DNA"/>
</dbReference>
<proteinExistence type="predicted"/>
<dbReference type="InterPro" id="IPR052920">
    <property type="entry name" value="DNA-binding_regulatory"/>
</dbReference>
<dbReference type="SUPFAM" id="SSF53474">
    <property type="entry name" value="alpha/beta-Hydrolases"/>
    <property type="match status" value="1"/>
</dbReference>
<dbReference type="Pfam" id="PF12146">
    <property type="entry name" value="Hydrolase_4"/>
    <property type="match status" value="1"/>
</dbReference>
<evidence type="ECO:0000313" key="3">
    <source>
        <dbReference type="Proteomes" id="UP000789595"/>
    </source>
</evidence>
<dbReference type="SUPFAM" id="SSF57903">
    <property type="entry name" value="FYVE/PHD zinc finger"/>
    <property type="match status" value="1"/>
</dbReference>
<protein>
    <recommendedName>
        <fullName evidence="1">Serine aminopeptidase S33 domain-containing protein</fullName>
    </recommendedName>
</protein>
<reference evidence="2" key="1">
    <citation type="submission" date="2021-11" db="EMBL/GenBank/DDBJ databases">
        <authorList>
            <consortium name="Genoscope - CEA"/>
            <person name="William W."/>
        </authorList>
    </citation>
    <scope>NUCLEOTIDE SEQUENCE</scope>
</reference>
<accession>A0A8J2WHD1</accession>